<dbReference type="SMART" id="SM01052">
    <property type="entry name" value="CAP_GLY"/>
    <property type="match status" value="1"/>
</dbReference>
<dbReference type="VEuPathDB" id="FungiDB:B9J08_000909"/>
<keyword evidence="2" id="KW-0677">Repeat</keyword>
<organism evidence="5 6">
    <name type="scientific">Candidozyma auris</name>
    <name type="common">Yeast</name>
    <name type="synonym">Candida auris</name>
    <dbReference type="NCBI Taxonomy" id="498019"/>
    <lineage>
        <taxon>Eukaryota</taxon>
        <taxon>Fungi</taxon>
        <taxon>Dikarya</taxon>
        <taxon>Ascomycota</taxon>
        <taxon>Saccharomycotina</taxon>
        <taxon>Pichiomycetes</taxon>
        <taxon>Metschnikowiaceae</taxon>
        <taxon>Candidozyma</taxon>
    </lineage>
</organism>
<dbReference type="SUPFAM" id="SSF74924">
    <property type="entry name" value="Cap-Gly domain"/>
    <property type="match status" value="1"/>
</dbReference>
<evidence type="ECO:0000259" key="4">
    <source>
        <dbReference type="PROSITE" id="PS50245"/>
    </source>
</evidence>
<accession>A0A0L0P1S7</accession>
<dbReference type="PROSITE" id="PS51450">
    <property type="entry name" value="LRR"/>
    <property type="match status" value="1"/>
</dbReference>
<dbReference type="Proteomes" id="UP000037122">
    <property type="component" value="Unassembled WGS sequence"/>
</dbReference>
<dbReference type="VEuPathDB" id="FungiDB:CJI97_000927"/>
<protein>
    <recommendedName>
        <fullName evidence="4">CAP-Gly domain-containing protein</fullName>
    </recommendedName>
</protein>
<comment type="caution">
    <text evidence="5">The sequence shown here is derived from an EMBL/GenBank/DDBJ whole genome shotgun (WGS) entry which is preliminary data.</text>
</comment>
<evidence type="ECO:0000313" key="6">
    <source>
        <dbReference type="Proteomes" id="UP000037122"/>
    </source>
</evidence>
<dbReference type="PANTHER" id="PTHR48051:SF1">
    <property type="entry name" value="RAS SUPPRESSOR PROTEIN 1"/>
    <property type="match status" value="1"/>
</dbReference>
<reference evidence="6" key="1">
    <citation type="journal article" date="2015" name="BMC Genomics">
        <title>Draft genome of a commonly misdiagnosed multidrug resistant pathogen Candida auris.</title>
        <authorList>
            <person name="Chatterjee S."/>
            <person name="Alampalli S.V."/>
            <person name="Nageshan R.K."/>
            <person name="Chettiar S.T."/>
            <person name="Joshi S."/>
            <person name="Tatu U.S."/>
        </authorList>
    </citation>
    <scope>NUCLEOTIDE SEQUENCE [LARGE SCALE GENOMIC DNA]</scope>
    <source>
        <strain evidence="6">6684</strain>
    </source>
</reference>
<keyword evidence="3" id="KW-0143">Chaperone</keyword>
<dbReference type="SUPFAM" id="SSF52058">
    <property type="entry name" value="L domain-like"/>
    <property type="match status" value="1"/>
</dbReference>
<sequence length="489" mass="55491">MVDLLDRVELDGAFGTVKYIGSLPNWGDGVTAYGIEWDDPQRGKNNGTLGNTRYFSVDKPNSGSFVKASNKRLRFGRLFVKAVLEKYAGDENVLALKREIVFGSKKVESIGFERLNRQQATLEALESVSCEKTMVQFAGDVEKLPLMEKVKHLDLSYNLLVDMGELKKITEKMPRLRSLNLNGSQLRTFGAQIVLVEELDAASCGISEENLGKLLRCFPNLRRLCFAGNKLRSFKIEFSASLRSIDLSYNELLELPVLPVEELSAANNQITRLPRRASPTRILDLRDNPILSWKEIDMVAESFPDLEELRIDGCKLFDKLSIDEMTAMLVGRLLCLSHRGQGISKLNGSDLLADEIRNSELYIVSKAQKGQIDLLSQNRWEQLLKKYNLERKATTLQRHPDRFLVTMRTLSGDLMFSRVFLLTNTVLRLKGIVTRHTGVPVHRFNLYYYPSDIRLDDDVSKTILDDDIATLASTGLDNECRIYYEPHMI</sequence>
<dbReference type="GO" id="GO:0005737">
    <property type="term" value="C:cytoplasm"/>
    <property type="evidence" value="ECO:0007669"/>
    <property type="project" value="TreeGrafter"/>
</dbReference>
<dbReference type="VEuPathDB" id="FungiDB:CJI96_0003190"/>
<dbReference type="VEuPathDB" id="FungiDB:CJJ09_002868"/>
<feature type="domain" description="CAP-Gly" evidence="4">
    <location>
        <begin position="34"/>
        <end position="67"/>
    </location>
</feature>
<dbReference type="InterPro" id="IPR036859">
    <property type="entry name" value="CAP-Gly_dom_sf"/>
</dbReference>
<dbReference type="InterPro" id="IPR032675">
    <property type="entry name" value="LRR_dom_sf"/>
</dbReference>
<dbReference type="Gene3D" id="2.30.30.190">
    <property type="entry name" value="CAP Gly-rich-like domain"/>
    <property type="match status" value="1"/>
</dbReference>
<proteinExistence type="predicted"/>
<dbReference type="PANTHER" id="PTHR48051">
    <property type="match status" value="1"/>
</dbReference>
<dbReference type="VEuPathDB" id="FungiDB:CJJ07_000654"/>
<dbReference type="InterPro" id="IPR050216">
    <property type="entry name" value="LRR_domain-containing"/>
</dbReference>
<evidence type="ECO:0000256" key="3">
    <source>
        <dbReference type="ARBA" id="ARBA00023186"/>
    </source>
</evidence>
<name>A0A0L0P1S7_CANAR</name>
<dbReference type="InterPro" id="IPR001611">
    <property type="entry name" value="Leu-rich_rpt"/>
</dbReference>
<evidence type="ECO:0000256" key="1">
    <source>
        <dbReference type="ARBA" id="ARBA00022614"/>
    </source>
</evidence>
<dbReference type="EMBL" id="LGST01000019">
    <property type="protein sequence ID" value="KNE00322.1"/>
    <property type="molecule type" value="Genomic_DNA"/>
</dbReference>
<dbReference type="Gene3D" id="3.80.10.10">
    <property type="entry name" value="Ribonuclease Inhibitor"/>
    <property type="match status" value="3"/>
</dbReference>
<keyword evidence="1" id="KW-0433">Leucine-rich repeat</keyword>
<dbReference type="AlphaFoldDB" id="A0A0L0P1S7"/>
<gene>
    <name evidence="5" type="ORF">QG37_02875</name>
</gene>
<dbReference type="PROSITE" id="PS50245">
    <property type="entry name" value="CAP_GLY_2"/>
    <property type="match status" value="1"/>
</dbReference>
<dbReference type="VEuPathDB" id="FungiDB:QG37_02875"/>
<dbReference type="InterPro" id="IPR000938">
    <property type="entry name" value="CAP-Gly_domain"/>
</dbReference>
<evidence type="ECO:0000313" key="5">
    <source>
        <dbReference type="EMBL" id="KNE00322.1"/>
    </source>
</evidence>
<dbReference type="InterPro" id="IPR029071">
    <property type="entry name" value="Ubiquitin-like_domsf"/>
</dbReference>
<dbReference type="Pfam" id="PF01302">
    <property type="entry name" value="CAP_GLY"/>
    <property type="match status" value="1"/>
</dbReference>
<dbReference type="SUPFAM" id="SSF54236">
    <property type="entry name" value="Ubiquitin-like"/>
    <property type="match status" value="1"/>
</dbReference>
<evidence type="ECO:0000256" key="2">
    <source>
        <dbReference type="ARBA" id="ARBA00022737"/>
    </source>
</evidence>